<keyword evidence="3" id="KW-1185">Reference proteome</keyword>
<feature type="compositionally biased region" description="Basic residues" evidence="1">
    <location>
        <begin position="326"/>
        <end position="336"/>
    </location>
</feature>
<accession>F8PW84</accession>
<sequence>MDQVRKIFGKSPMNPRKASLKHARSMPFHNSSSYQGRPVVQEEVPRLVYRGKRPLQKSDIVYVEGVMNGPQPDDFIDFPDFPADYYTRNIIDRFPVPPTSTPDATPMPSSGRDSPVTRDVELGYAVDEDEGVDQNQYAGKQRSMQKPSSVSCFSRPTASAYPSLAQRGTDARGYVRTPAPRGPRDSPSASSRQRARTQSHNVRSTVSQSEQPTAYPKSKAPRPQLRPSPSVSVLKHSASVNIPQASPAKSFPRSTSVTVPATPATRTRKVNDMPGHPHVYGSITGRSIDACTNGRDIRYHDATGVYAQGMTAEYGEDWEKAQIKEARRRRATSTRSRRSDKASARH</sequence>
<organism evidence="3">
    <name type="scientific">Serpula lacrymans var. lacrymans (strain S7.3)</name>
    <name type="common">Dry rot fungus</name>
    <dbReference type="NCBI Taxonomy" id="936435"/>
    <lineage>
        <taxon>Eukaryota</taxon>
        <taxon>Fungi</taxon>
        <taxon>Dikarya</taxon>
        <taxon>Basidiomycota</taxon>
        <taxon>Agaricomycotina</taxon>
        <taxon>Agaricomycetes</taxon>
        <taxon>Agaricomycetidae</taxon>
        <taxon>Boletales</taxon>
        <taxon>Coniophorineae</taxon>
        <taxon>Serpulaceae</taxon>
        <taxon>Serpula</taxon>
    </lineage>
</organism>
<feature type="region of interest" description="Disordered" evidence="1">
    <location>
        <begin position="1"/>
        <end position="39"/>
    </location>
</feature>
<evidence type="ECO:0000256" key="1">
    <source>
        <dbReference type="SAM" id="MobiDB-lite"/>
    </source>
</evidence>
<feature type="compositionally biased region" description="Low complexity" evidence="1">
    <location>
        <begin position="185"/>
        <end position="199"/>
    </location>
</feature>
<name>F8PW84_SERL3</name>
<feature type="compositionally biased region" description="Polar residues" evidence="1">
    <location>
        <begin position="200"/>
        <end position="212"/>
    </location>
</feature>
<dbReference type="AlphaFoldDB" id="F8PW84"/>
<protein>
    <submittedName>
        <fullName evidence="2">Uncharacterized protein</fullName>
    </submittedName>
</protein>
<evidence type="ECO:0000313" key="3">
    <source>
        <dbReference type="Proteomes" id="UP000008063"/>
    </source>
</evidence>
<evidence type="ECO:0000313" key="2">
    <source>
        <dbReference type="EMBL" id="EGO00260.1"/>
    </source>
</evidence>
<dbReference type="InParanoid" id="F8PW84"/>
<feature type="region of interest" description="Disordered" evidence="1">
    <location>
        <begin position="92"/>
        <end position="281"/>
    </location>
</feature>
<reference evidence="3" key="1">
    <citation type="journal article" date="2011" name="Science">
        <title>The plant cell wall-decomposing machinery underlies the functional diversity of forest fungi.</title>
        <authorList>
            <person name="Eastwood D.C."/>
            <person name="Floudas D."/>
            <person name="Binder M."/>
            <person name="Majcherczyk A."/>
            <person name="Schneider P."/>
            <person name="Aerts A."/>
            <person name="Asiegbu F.O."/>
            <person name="Baker S.E."/>
            <person name="Barry K."/>
            <person name="Bendiksby M."/>
            <person name="Blumentritt M."/>
            <person name="Coutinho P.M."/>
            <person name="Cullen D."/>
            <person name="de Vries R.P."/>
            <person name="Gathman A."/>
            <person name="Goodell B."/>
            <person name="Henrissat B."/>
            <person name="Ihrmark K."/>
            <person name="Kauserud H."/>
            <person name="Kohler A."/>
            <person name="LaButti K."/>
            <person name="Lapidus A."/>
            <person name="Lavin J.L."/>
            <person name="Lee Y.-H."/>
            <person name="Lindquist E."/>
            <person name="Lilly W."/>
            <person name="Lucas S."/>
            <person name="Morin E."/>
            <person name="Murat C."/>
            <person name="Oguiza J.A."/>
            <person name="Park J."/>
            <person name="Pisabarro A.G."/>
            <person name="Riley R."/>
            <person name="Rosling A."/>
            <person name="Salamov A."/>
            <person name="Schmidt O."/>
            <person name="Schmutz J."/>
            <person name="Skrede I."/>
            <person name="Stenlid J."/>
            <person name="Wiebenga A."/>
            <person name="Xie X."/>
            <person name="Kuees U."/>
            <person name="Hibbett D.S."/>
            <person name="Hoffmeister D."/>
            <person name="Hoegberg N."/>
            <person name="Martin F."/>
            <person name="Grigoriev I.V."/>
            <person name="Watkinson S.C."/>
        </authorList>
    </citation>
    <scope>NUCLEOTIDE SEQUENCE [LARGE SCALE GENOMIC DNA]</scope>
    <source>
        <strain evidence="3">strain S7.3</strain>
    </source>
</reference>
<dbReference type="OrthoDB" id="2681072at2759"/>
<feature type="compositionally biased region" description="Basic and acidic residues" evidence="1">
    <location>
        <begin position="337"/>
        <end position="346"/>
    </location>
</feature>
<dbReference type="Proteomes" id="UP000008063">
    <property type="component" value="Unassembled WGS sequence"/>
</dbReference>
<gene>
    <name evidence="2" type="ORF">SERLA73DRAFT_72986</name>
</gene>
<proteinExistence type="predicted"/>
<dbReference type="EMBL" id="GL945479">
    <property type="protein sequence ID" value="EGO00260.1"/>
    <property type="molecule type" value="Genomic_DNA"/>
</dbReference>
<feature type="region of interest" description="Disordered" evidence="1">
    <location>
        <begin position="324"/>
        <end position="346"/>
    </location>
</feature>
<feature type="compositionally biased region" description="Polar residues" evidence="1">
    <location>
        <begin position="133"/>
        <end position="157"/>
    </location>
</feature>
<feature type="compositionally biased region" description="Polar residues" evidence="1">
    <location>
        <begin position="101"/>
        <end position="112"/>
    </location>
</feature>
<dbReference type="HOGENOM" id="CLU_845130_0_0_1"/>